<organism evidence="1 2">
    <name type="scientific">Pistacia atlantica</name>
    <dbReference type="NCBI Taxonomy" id="434234"/>
    <lineage>
        <taxon>Eukaryota</taxon>
        <taxon>Viridiplantae</taxon>
        <taxon>Streptophyta</taxon>
        <taxon>Embryophyta</taxon>
        <taxon>Tracheophyta</taxon>
        <taxon>Spermatophyta</taxon>
        <taxon>Magnoliopsida</taxon>
        <taxon>eudicotyledons</taxon>
        <taxon>Gunneridae</taxon>
        <taxon>Pentapetalae</taxon>
        <taxon>rosids</taxon>
        <taxon>malvids</taxon>
        <taxon>Sapindales</taxon>
        <taxon>Anacardiaceae</taxon>
        <taxon>Pistacia</taxon>
    </lineage>
</organism>
<name>A0ACC1AID3_9ROSI</name>
<protein>
    <submittedName>
        <fullName evidence="1">Uncharacterized protein</fullName>
    </submittedName>
</protein>
<dbReference type="Proteomes" id="UP001164250">
    <property type="component" value="Chromosome 10"/>
</dbReference>
<evidence type="ECO:0000313" key="1">
    <source>
        <dbReference type="EMBL" id="KAJ0086116.1"/>
    </source>
</evidence>
<keyword evidence="2" id="KW-1185">Reference proteome</keyword>
<comment type="caution">
    <text evidence="1">The sequence shown here is derived from an EMBL/GenBank/DDBJ whole genome shotgun (WGS) entry which is preliminary data.</text>
</comment>
<proteinExistence type="predicted"/>
<gene>
    <name evidence="1" type="ORF">Patl1_09384</name>
</gene>
<reference evidence="2" key="1">
    <citation type="journal article" date="2023" name="G3 (Bethesda)">
        <title>Genome assembly and association tests identify interacting loci associated with vigor, precocity, and sex in interspecific pistachio rootstocks.</title>
        <authorList>
            <person name="Palmer W."/>
            <person name="Jacygrad E."/>
            <person name="Sagayaradj S."/>
            <person name="Cavanaugh K."/>
            <person name="Han R."/>
            <person name="Bertier L."/>
            <person name="Beede B."/>
            <person name="Kafkas S."/>
            <person name="Golino D."/>
            <person name="Preece J."/>
            <person name="Michelmore R."/>
        </authorList>
    </citation>
    <scope>NUCLEOTIDE SEQUENCE [LARGE SCALE GENOMIC DNA]</scope>
</reference>
<sequence>MNEGYNVTTFLWLWPKTQEAGFSHNALYAKDSCKWMMYFDVDEFLFSPSWDKESQPSDHLLKSLLPKKPSIGQVSFRCNDFGPSGQTSHPVEGVTQGYNCYRRVERQRHKSIVLLDAIDDSLNNVIHHFGLKKMFKWKQMDAGLAVGEPLQVPSMVRVQEQVPKKGFGLCCGLERHCESAVKGPNAGIRGGAG</sequence>
<accession>A0ACC1AID3</accession>
<dbReference type="EMBL" id="CM047906">
    <property type="protein sequence ID" value="KAJ0086116.1"/>
    <property type="molecule type" value="Genomic_DNA"/>
</dbReference>
<evidence type="ECO:0000313" key="2">
    <source>
        <dbReference type="Proteomes" id="UP001164250"/>
    </source>
</evidence>